<comment type="caution">
    <text evidence="1">The sequence shown here is derived from an EMBL/GenBank/DDBJ whole genome shotgun (WGS) entry which is preliminary data.</text>
</comment>
<name>A0ACB8WKA8_9TELE</name>
<accession>A0ACB8WKA8</accession>
<dbReference type="EMBL" id="CM041538">
    <property type="protein sequence ID" value="KAI3368189.1"/>
    <property type="molecule type" value="Genomic_DNA"/>
</dbReference>
<gene>
    <name evidence="1" type="ORF">L3Q82_007912</name>
</gene>
<evidence type="ECO:0000313" key="2">
    <source>
        <dbReference type="Proteomes" id="UP000831701"/>
    </source>
</evidence>
<keyword evidence="2" id="KW-1185">Reference proteome</keyword>
<evidence type="ECO:0000313" key="1">
    <source>
        <dbReference type="EMBL" id="KAI3368189.1"/>
    </source>
</evidence>
<sequence length="2189" mass="239911">MSSNELSVEMDSCIRTFKEHMHLELEPPKIPGVVGGKRGATSPKLSPRSSPRLFRKLMVNKSIRQRRRFTVAHTCNESATSICFQPVVVYATCGRSFSDVSDQVMLSLRCLTVSETYLEGIVTHFGKSKQLDEKTEIEASLALSKALFKLTIAQAISFHLVSCGSFRKTRQSKLYVTQRGDLPLPPCLSRRIHLSPQTTQPGWVLRSGQQQCIHLPLACVFHSRLHSYGSCGPTGGDGPDKKVLRLEVAGEGACERELGTCGPCYLIPSPFDVENGPSTSCSPLDPQASPGSGLVLHTNFPGHNQRRESFLYRSDSDYDLSPKSMSRNSSIASELHGDDLIVTPFAQEVACSNDSASNHQSLSASGRKYSVPFPRHLAVGTSQRPQTTLHSLCRTVAQCVQECTVEVTQRRTGETEQEEGLKEEMRSDEIEQNKEKSKRASGPLARSCELRYISDRSKARSTEPDHVILPQKRGAASPSSPPQLHLPMMKECCSRVPPLTTPPPQQQQQQQAPRAGPVDEAYQKLAMETMEELDWCLDQLETIQTYRSVSDMASNKCALRVPSSRLQLLLLQPIHRACWVSSSPRLACSARFTPQPPVHRPGMEAQSWPFSAAEREILALCRNEKTGSKMPEANYLLSVSWGYIKFKRMLNRELTHLSEMSRSGNQVSEFISNTFLVLLVHPSPPDHRGETEKKQNDEGREGTDYSEGENRDKQNEVEIPSPTSKTREKKKQQKQQLMTQISGVKKVSHGPSLSSSSISRFGVKTDKEELLSKELEDLNKWGLNIFTVSEYSHNRPLTCIMYAIFQERDLLKTFKIPADTFVAYMMTLEDHYHSDVAYHNSLHAADVAQSTHILLSTPALDAVFTDLEILAAIFAAAIHDVDHPGVSNQFLINTNSELALMYNDESVLENHHLAVGFKLLQEDNCDIFQNLTKKQRQSLRKMVIDMVLATDMSKHMSLLADLKTMVETKKVTSSGVLLLDNYTDRIQVLRNMVHCADLSNPTKSLELYRQWTDRIMEEFFHQGDRERERGMEISPMCDKHTASVEKSQVGFIDYIVHPLWETWADLVHPDAQDILDTLEDNRNWYQSMIPQSPSPPFYDQGTHGHSGGTVGQGGGEKFQFELTLEEEDLDGIEKDGEEEEEEEEELEEEEDSLGDSRSPPLDYLDGQEHEEGGMMEPTTAIEILQGSHLTAATCPVHAFAGTHAVVKLCPGIGISGNIFVLRSSCPSLTPVSGWGEHKGVHGENCKWLKSCAPVGFALLQIQHPVDLIGQGQRLLLDKHYSLHVYTLSAALCCKCQECQEKDGDKKIKQFMSHNFETNASAKDARAVRVSRKPHVLDWVRVRAIVCIDGLKKRTRKAFGIRKKEKDNDSTGSPDRDGGSQRKTNGAPNGFYGDIDWDRYGHFFSSDESEEEEDHRKKFKIKIKPLPADRVVAVPSVDELKASIGNIALSPSPLGLKRNTSTVNKHQSLKDTAALFGPPLETAFGEPKTEAPPPLPPKNVPTSPQPTGPPSAEDAEVSTEADGSIRKPSIADLDNIFGPEEPPPASEDKGDSWVCFSEESTDQPPLPEEPAPPLPASPPPPESPAPPLPTSPPPPEDPALPLPTSPPPKEDPVPPLPTSPPPSEEPAAPPVPSGPPTPEDRNPPAVAASPPPAPPEELVPLPASSPPPLDSPTSVPPAPAPKARTPPASTPPAEEPATPQVPTPLALSQEKQSKNTDSPQPKEDGGEIVISPNDAGQGSRSTPPPPPPPTYRAVVSSPGPTSGAGGTNSGSSSPVRPATPSSVNPTPPPPPPRPPSRPKLPPGKPTVGDVNRPFSPPIHSASPPPIAPLARAESTSSISSTNSLSAATTPTVGKELSVSVSVKEQRETGCSRGPSPLTMGAQDTLPVAAAFTETVNAFFKGADPSKCVVKKIIGEMVLSFPAGITRHFANNPSPAVLTFSITNYSRLEHVLPNPQLLCCEIISDTNADRVLSHHEVIMSDTTTQAKADAKDFWVNMPNLISHLKKVAEQKPQATYYNVDMLKYQVSTERLQSIPLNLAVSWRCDPTSTDLRIDYKYNGEAMTTPMALNNVQFLVPVDGGVSKLQAVLPPAAWNAEQQRILWKIPDISQKSENGGVGSLLARFQLTEGPSKPAPLTVQFTSEGSTLSGCDIELAGPGYRFSLIKKSWVTCVQYKIRFKRALWIILMLHLIS</sequence>
<dbReference type="Proteomes" id="UP000831701">
    <property type="component" value="Chromosome 8"/>
</dbReference>
<protein>
    <submittedName>
        <fullName evidence="1">Uncharacterized protein</fullName>
    </submittedName>
</protein>
<reference evidence="1" key="1">
    <citation type="submission" date="2022-04" db="EMBL/GenBank/DDBJ databases">
        <title>Jade perch genome.</title>
        <authorList>
            <person name="Chao B."/>
        </authorList>
    </citation>
    <scope>NUCLEOTIDE SEQUENCE</scope>
    <source>
        <strain evidence="1">CB-2022</strain>
    </source>
</reference>
<proteinExistence type="predicted"/>
<organism evidence="1 2">
    <name type="scientific">Scortum barcoo</name>
    <name type="common">barcoo grunter</name>
    <dbReference type="NCBI Taxonomy" id="214431"/>
    <lineage>
        <taxon>Eukaryota</taxon>
        <taxon>Metazoa</taxon>
        <taxon>Chordata</taxon>
        <taxon>Craniata</taxon>
        <taxon>Vertebrata</taxon>
        <taxon>Euteleostomi</taxon>
        <taxon>Actinopterygii</taxon>
        <taxon>Neopterygii</taxon>
        <taxon>Teleostei</taxon>
        <taxon>Neoteleostei</taxon>
        <taxon>Acanthomorphata</taxon>
        <taxon>Eupercaria</taxon>
        <taxon>Centrarchiformes</taxon>
        <taxon>Terapontoidei</taxon>
        <taxon>Terapontidae</taxon>
        <taxon>Scortum</taxon>
    </lineage>
</organism>